<dbReference type="Proteomes" id="UP000815325">
    <property type="component" value="Unassembled WGS sequence"/>
</dbReference>
<sequence>MPDARHTFQSFTMMITATSIAIIMVYYDDLVWIRQCLRAISVCAFPLISFLTLIRMVKGFD</sequence>
<keyword evidence="1" id="KW-1133">Transmembrane helix</keyword>
<name>A0ABQ7FU57_DUNSA</name>
<feature type="transmembrane region" description="Helical" evidence="1">
    <location>
        <begin position="6"/>
        <end position="27"/>
    </location>
</feature>
<protein>
    <submittedName>
        <fullName evidence="2">Uncharacterized protein</fullName>
    </submittedName>
</protein>
<proteinExistence type="predicted"/>
<organism evidence="2 3">
    <name type="scientific">Dunaliella salina</name>
    <name type="common">Green alga</name>
    <name type="synonym">Protococcus salinus</name>
    <dbReference type="NCBI Taxonomy" id="3046"/>
    <lineage>
        <taxon>Eukaryota</taxon>
        <taxon>Viridiplantae</taxon>
        <taxon>Chlorophyta</taxon>
        <taxon>core chlorophytes</taxon>
        <taxon>Chlorophyceae</taxon>
        <taxon>CS clade</taxon>
        <taxon>Chlamydomonadales</taxon>
        <taxon>Dunaliellaceae</taxon>
        <taxon>Dunaliella</taxon>
    </lineage>
</organism>
<evidence type="ECO:0000313" key="3">
    <source>
        <dbReference type="Proteomes" id="UP000815325"/>
    </source>
</evidence>
<keyword evidence="3" id="KW-1185">Reference proteome</keyword>
<keyword evidence="1" id="KW-0812">Transmembrane</keyword>
<evidence type="ECO:0000256" key="1">
    <source>
        <dbReference type="SAM" id="Phobius"/>
    </source>
</evidence>
<accession>A0ABQ7FU57</accession>
<comment type="caution">
    <text evidence="2">The sequence shown here is derived from an EMBL/GenBank/DDBJ whole genome shotgun (WGS) entry which is preliminary data.</text>
</comment>
<evidence type="ECO:0000313" key="2">
    <source>
        <dbReference type="EMBL" id="KAF5825944.1"/>
    </source>
</evidence>
<feature type="transmembrane region" description="Helical" evidence="1">
    <location>
        <begin position="39"/>
        <end position="57"/>
    </location>
</feature>
<dbReference type="EMBL" id="MU071623">
    <property type="protein sequence ID" value="KAF5825944.1"/>
    <property type="molecule type" value="Genomic_DNA"/>
</dbReference>
<gene>
    <name evidence="2" type="ORF">DUNSADRAFT_5722</name>
</gene>
<keyword evidence="1" id="KW-0472">Membrane</keyword>
<reference evidence="2" key="1">
    <citation type="submission" date="2017-08" db="EMBL/GenBank/DDBJ databases">
        <authorList>
            <person name="Polle J.E."/>
            <person name="Barry K."/>
            <person name="Cushman J."/>
            <person name="Schmutz J."/>
            <person name="Tran D."/>
            <person name="Hathwaick L.T."/>
            <person name="Yim W.C."/>
            <person name="Jenkins J."/>
            <person name="Mckie-Krisberg Z.M."/>
            <person name="Prochnik S."/>
            <person name="Lindquist E."/>
            <person name="Dockter R.B."/>
            <person name="Adam C."/>
            <person name="Molina H."/>
            <person name="Bunkerborg J."/>
            <person name="Jin E."/>
            <person name="Buchheim M."/>
            <person name="Magnuson J."/>
        </authorList>
    </citation>
    <scope>NUCLEOTIDE SEQUENCE</scope>
    <source>
        <strain evidence="2">CCAP 19/18</strain>
    </source>
</reference>